<dbReference type="EMBL" id="LN854557">
    <property type="protein sequence ID" value="CRL46064.1"/>
    <property type="molecule type" value="Genomic_DNA"/>
</dbReference>
<reference evidence="1 2" key="1">
    <citation type="submission" date="2015-05" db="EMBL/GenBank/DDBJ databases">
        <authorList>
            <person name="Goodhead I."/>
        </authorList>
    </citation>
    <scope>NUCLEOTIDE SEQUENCE [LARGE SCALE GENOMIC DNA]</scope>
    <source>
        <strain evidence="2">morsitans</strain>
    </source>
</reference>
<organism evidence="1 2">
    <name type="scientific">Sodalis glossinidius (strain morsitans)</name>
    <dbReference type="NCBI Taxonomy" id="343509"/>
    <lineage>
        <taxon>Bacteria</taxon>
        <taxon>Pseudomonadati</taxon>
        <taxon>Pseudomonadota</taxon>
        <taxon>Gammaproteobacteria</taxon>
        <taxon>Enterobacterales</taxon>
        <taxon>Bruguierivoracaceae</taxon>
        <taxon>Sodalis</taxon>
    </lineage>
</organism>
<name>A0A193QLH7_SODGM</name>
<evidence type="ECO:0000313" key="1">
    <source>
        <dbReference type="EMBL" id="CRL46064.1"/>
    </source>
</evidence>
<gene>
    <name evidence="1" type="ORF">SGGMMB4_04329</name>
</gene>
<protein>
    <submittedName>
        <fullName evidence="1">Uncharacterized protein</fullName>
    </submittedName>
</protein>
<dbReference type="Proteomes" id="UP000245838">
    <property type="component" value="Chromosome sggmmb4_Chromosome"/>
</dbReference>
<dbReference type="AlphaFoldDB" id="A0A193QLH7"/>
<proteinExistence type="predicted"/>
<accession>A0A193QLH7</accession>
<sequence length="58" mass="6739">MPVCRFLLFADCLSRKKIRFMKTENQLHAVESMPHYYQLSVTETLEKLNSTAEGLSCE</sequence>
<evidence type="ECO:0000313" key="2">
    <source>
        <dbReference type="Proteomes" id="UP000245838"/>
    </source>
</evidence>